<dbReference type="PROSITE" id="PS51112">
    <property type="entry name" value="AMMECR1"/>
    <property type="match status" value="1"/>
</dbReference>
<dbReference type="AlphaFoldDB" id="A0A9P0QSX6"/>
<feature type="domain" description="AMMECR1" evidence="1">
    <location>
        <begin position="1"/>
        <end position="204"/>
    </location>
</feature>
<sequence>MSKSLCCLAFDTLYSKLLPDAPSHTLAAYNKLTNNTYNYPQEAPLFITWDKDEQLRGCIGTFSGLPIESGVKKFALTAAFDDHRFPQISSSELPRLDVSVTLLDNFEEISSYEDWTVGEHGLKVYIKLGGQHFSGTFLPSVAEEQGWDKKTTLWYLLKKADYDAVSKSQTTAFYEKGLKEGWLELVRYSGKKDSMGYNEYEEIRKLI</sequence>
<dbReference type="EMBL" id="CAKXYY010000016">
    <property type="protein sequence ID" value="CAH2354383.1"/>
    <property type="molecule type" value="Genomic_DNA"/>
</dbReference>
<dbReference type="InterPro" id="IPR027485">
    <property type="entry name" value="AMMECR1_N"/>
</dbReference>
<dbReference type="InterPro" id="IPR036071">
    <property type="entry name" value="AMMECR1_dom_sf"/>
</dbReference>
<reference evidence="2" key="1">
    <citation type="submission" date="2022-03" db="EMBL/GenBank/DDBJ databases">
        <authorList>
            <person name="Legras J.-L."/>
            <person name="Devillers H."/>
            <person name="Grondin C."/>
        </authorList>
    </citation>
    <scope>NUCLEOTIDE SEQUENCE</scope>
    <source>
        <strain evidence="2">CLIB 1423</strain>
    </source>
</reference>
<dbReference type="InterPro" id="IPR023473">
    <property type="entry name" value="AMMECR1"/>
</dbReference>
<dbReference type="InterPro" id="IPR002733">
    <property type="entry name" value="AMMECR1_domain"/>
</dbReference>
<name>A0A9P0QSX6_9ASCO</name>
<organism evidence="2 3">
    <name type="scientific">[Candida] railenensis</name>
    <dbReference type="NCBI Taxonomy" id="45579"/>
    <lineage>
        <taxon>Eukaryota</taxon>
        <taxon>Fungi</taxon>
        <taxon>Dikarya</taxon>
        <taxon>Ascomycota</taxon>
        <taxon>Saccharomycotina</taxon>
        <taxon>Pichiomycetes</taxon>
        <taxon>Debaryomycetaceae</taxon>
        <taxon>Kurtzmaniella</taxon>
    </lineage>
</organism>
<evidence type="ECO:0000313" key="3">
    <source>
        <dbReference type="Proteomes" id="UP000837801"/>
    </source>
</evidence>
<dbReference type="PANTHER" id="PTHR13016:SF0">
    <property type="entry name" value="AMME SYNDROME CANDIDATE GENE 1 PROTEIN"/>
    <property type="match status" value="1"/>
</dbReference>
<keyword evidence="3" id="KW-1185">Reference proteome</keyword>
<protein>
    <recommendedName>
        <fullName evidence="1">AMMECR1 domain-containing protein</fullName>
    </recommendedName>
</protein>
<comment type="caution">
    <text evidence="2">The sequence shown here is derived from an EMBL/GenBank/DDBJ whole genome shotgun (WGS) entry which is preliminary data.</text>
</comment>
<dbReference type="PANTHER" id="PTHR13016">
    <property type="entry name" value="AMMECR1 HOMOLOG"/>
    <property type="match status" value="1"/>
</dbReference>
<evidence type="ECO:0000313" key="2">
    <source>
        <dbReference type="EMBL" id="CAH2354383.1"/>
    </source>
</evidence>
<evidence type="ECO:0000259" key="1">
    <source>
        <dbReference type="PROSITE" id="PS51112"/>
    </source>
</evidence>
<gene>
    <name evidence="2" type="ORF">CLIB1423_16S01464</name>
</gene>
<proteinExistence type="predicted"/>
<dbReference type="Gene3D" id="3.30.700.20">
    <property type="entry name" value="Hypothetical protein ph0010, domain 1"/>
    <property type="match status" value="1"/>
</dbReference>
<dbReference type="Proteomes" id="UP000837801">
    <property type="component" value="Unassembled WGS sequence"/>
</dbReference>
<dbReference type="Pfam" id="PF01871">
    <property type="entry name" value="AMMECR1"/>
    <property type="match status" value="1"/>
</dbReference>
<accession>A0A9P0QSX6</accession>
<dbReference type="NCBIfam" id="TIGR00296">
    <property type="entry name" value="TIGR00296 family protein"/>
    <property type="match status" value="1"/>
</dbReference>
<dbReference type="OrthoDB" id="24630at2759"/>
<dbReference type="SUPFAM" id="SSF143447">
    <property type="entry name" value="AMMECR1-like"/>
    <property type="match status" value="1"/>
</dbReference>